<evidence type="ECO:0000313" key="3">
    <source>
        <dbReference type="EMBL" id="MDI5967743.1"/>
    </source>
</evidence>
<comment type="caution">
    <text evidence="3">The sequence shown here is derived from an EMBL/GenBank/DDBJ whole genome shotgun (WGS) entry which is preliminary data.</text>
</comment>
<feature type="compositionally biased region" description="Low complexity" evidence="1">
    <location>
        <begin position="126"/>
        <end position="139"/>
    </location>
</feature>
<proteinExistence type="predicted"/>
<evidence type="ECO:0000313" key="4">
    <source>
        <dbReference type="Proteomes" id="UP001156398"/>
    </source>
</evidence>
<keyword evidence="2" id="KW-0812">Transmembrane</keyword>
<dbReference type="Proteomes" id="UP001156398">
    <property type="component" value="Unassembled WGS sequence"/>
</dbReference>
<reference evidence="3 4" key="1">
    <citation type="submission" date="2023-05" db="EMBL/GenBank/DDBJ databases">
        <title>Streptantibioticus silvisoli sp. nov., acidotolerant actinomycetes 1 from pine litter.</title>
        <authorList>
            <person name="Swiecimska M."/>
            <person name="Golinska P."/>
            <person name="Sangal V."/>
            <person name="Wachnowicz B."/>
            <person name="Goodfellow M."/>
        </authorList>
    </citation>
    <scope>NUCLEOTIDE SEQUENCE [LARGE SCALE GENOMIC DNA]</scope>
    <source>
        <strain evidence="3 4">SL54</strain>
    </source>
</reference>
<keyword evidence="2" id="KW-1133">Transmembrane helix</keyword>
<dbReference type="RefSeq" id="WP_282704962.1">
    <property type="nucleotide sequence ID" value="NZ_JAAGKO020000125.1"/>
</dbReference>
<protein>
    <recommendedName>
        <fullName evidence="5">Septum formation-related domain-containing protein</fullName>
    </recommendedName>
</protein>
<feature type="region of interest" description="Disordered" evidence="1">
    <location>
        <begin position="120"/>
        <end position="171"/>
    </location>
</feature>
<keyword evidence="4" id="KW-1185">Reference proteome</keyword>
<dbReference type="EMBL" id="JAAGKO020000125">
    <property type="protein sequence ID" value="MDI5967743.1"/>
    <property type="molecule type" value="Genomic_DNA"/>
</dbReference>
<gene>
    <name evidence="3" type="ORF">POF43_034350</name>
</gene>
<feature type="compositionally biased region" description="Low complexity" evidence="1">
    <location>
        <begin position="150"/>
        <end position="170"/>
    </location>
</feature>
<keyword evidence="2" id="KW-0472">Membrane</keyword>
<feature type="region of interest" description="Disordered" evidence="1">
    <location>
        <begin position="1"/>
        <end position="87"/>
    </location>
</feature>
<evidence type="ECO:0008006" key="5">
    <source>
        <dbReference type="Google" id="ProtNLM"/>
    </source>
</evidence>
<evidence type="ECO:0000256" key="2">
    <source>
        <dbReference type="SAM" id="Phobius"/>
    </source>
</evidence>
<organism evidence="3 4">
    <name type="scientific">Streptantibioticus silvisoli</name>
    <dbReference type="NCBI Taxonomy" id="2705255"/>
    <lineage>
        <taxon>Bacteria</taxon>
        <taxon>Bacillati</taxon>
        <taxon>Actinomycetota</taxon>
        <taxon>Actinomycetes</taxon>
        <taxon>Kitasatosporales</taxon>
        <taxon>Streptomycetaceae</taxon>
        <taxon>Streptantibioticus</taxon>
    </lineage>
</organism>
<sequence>MSFPPPPNDAPPPGSGGGFGPPQGFGPPPPPGGGYGQQPPAQGGYGGYGGYGPPGPGAPGGYGSPPPPGPGGPGGYGPYPPPPPKRGKGARIAGVVVGLVLLAALVIGGIVWLGSGYDDQGSQARGTAPAGGAAPSPAAGSGGGSGGSSGDTSPGAAISDDPSDPSPSAAYTPYVKLSPGTCFDSPGLDADINLVTRISCHSPHDGEVIADERLTGTLTDETAVQTKALALCKPDAERRLKSFADDGKMYYNYALYPNLTTYEIKGENTVSCALTLSNHQGGALMDAPLP</sequence>
<feature type="compositionally biased region" description="Pro residues" evidence="1">
    <location>
        <begin position="1"/>
        <end position="14"/>
    </location>
</feature>
<name>A0ABT6WBA4_9ACTN</name>
<feature type="compositionally biased region" description="Gly residues" evidence="1">
    <location>
        <begin position="43"/>
        <end position="63"/>
    </location>
</feature>
<accession>A0ABT6WBA4</accession>
<feature type="transmembrane region" description="Helical" evidence="2">
    <location>
        <begin position="92"/>
        <end position="113"/>
    </location>
</feature>
<evidence type="ECO:0000256" key="1">
    <source>
        <dbReference type="SAM" id="MobiDB-lite"/>
    </source>
</evidence>
<feature type="compositionally biased region" description="Gly residues" evidence="1">
    <location>
        <begin position="140"/>
        <end position="149"/>
    </location>
</feature>